<dbReference type="SMART" id="SM00822">
    <property type="entry name" value="PKS_KR"/>
    <property type="match status" value="1"/>
</dbReference>
<dbReference type="GO" id="GO:0006633">
    <property type="term" value="P:fatty acid biosynthetic process"/>
    <property type="evidence" value="ECO:0007669"/>
    <property type="project" value="TreeGrafter"/>
</dbReference>
<dbReference type="Proteomes" id="UP000722485">
    <property type="component" value="Unassembled WGS sequence"/>
</dbReference>
<dbReference type="Gene3D" id="3.40.50.720">
    <property type="entry name" value="NAD(P)-binding Rossmann-like Domain"/>
    <property type="match status" value="1"/>
</dbReference>
<dbReference type="GO" id="GO:0016491">
    <property type="term" value="F:oxidoreductase activity"/>
    <property type="evidence" value="ECO:0007669"/>
    <property type="project" value="UniProtKB-KW"/>
</dbReference>
<dbReference type="InterPro" id="IPR013968">
    <property type="entry name" value="PKS_KR"/>
</dbReference>
<dbReference type="Pfam" id="PF00550">
    <property type="entry name" value="PP-binding"/>
    <property type="match status" value="1"/>
</dbReference>
<gene>
    <name evidence="5" type="ORF">G7Z17_g1282</name>
</gene>
<proteinExistence type="predicted"/>
<dbReference type="GO" id="GO:0004312">
    <property type="term" value="F:fatty acid synthase activity"/>
    <property type="evidence" value="ECO:0007669"/>
    <property type="project" value="TreeGrafter"/>
</dbReference>
<keyword evidence="2" id="KW-0597">Phosphoprotein</keyword>
<evidence type="ECO:0000256" key="1">
    <source>
        <dbReference type="ARBA" id="ARBA00022450"/>
    </source>
</evidence>
<dbReference type="OrthoDB" id="329835at2759"/>
<organism evidence="5 6">
    <name type="scientific">Cylindrodendrum hubeiense</name>
    <dbReference type="NCBI Taxonomy" id="595255"/>
    <lineage>
        <taxon>Eukaryota</taxon>
        <taxon>Fungi</taxon>
        <taxon>Dikarya</taxon>
        <taxon>Ascomycota</taxon>
        <taxon>Pezizomycotina</taxon>
        <taxon>Sordariomycetes</taxon>
        <taxon>Hypocreomycetidae</taxon>
        <taxon>Hypocreales</taxon>
        <taxon>Nectriaceae</taxon>
        <taxon>Cylindrodendrum</taxon>
    </lineage>
</organism>
<dbReference type="InterPro" id="IPR057326">
    <property type="entry name" value="KR_dom"/>
</dbReference>
<dbReference type="InterPro" id="IPR036291">
    <property type="entry name" value="NAD(P)-bd_dom_sf"/>
</dbReference>
<name>A0A9P5HJQ0_9HYPO</name>
<reference evidence="5" key="1">
    <citation type="submission" date="2020-03" db="EMBL/GenBank/DDBJ databases">
        <title>Draft Genome Sequence of Cylindrodendrum hubeiense.</title>
        <authorList>
            <person name="Buettner E."/>
            <person name="Kellner H."/>
        </authorList>
    </citation>
    <scope>NUCLEOTIDE SEQUENCE</scope>
    <source>
        <strain evidence="5">IHI 201604</strain>
    </source>
</reference>
<evidence type="ECO:0000256" key="2">
    <source>
        <dbReference type="ARBA" id="ARBA00022553"/>
    </source>
</evidence>
<evidence type="ECO:0000256" key="3">
    <source>
        <dbReference type="ARBA" id="ARBA00023002"/>
    </source>
</evidence>
<dbReference type="PANTHER" id="PTHR43775">
    <property type="entry name" value="FATTY ACID SYNTHASE"/>
    <property type="match status" value="1"/>
</dbReference>
<keyword evidence="6" id="KW-1185">Reference proteome</keyword>
<sequence length="291" mass="31815">MNLKDQSFANMTYDYWTSALAPKVEGIKNLYNALQTHELDFLVVFSSVIGVFSNPGQANYAAANSFLDTFVKSIRRTGFPACVIDLAAVGGIGHISQDEIILKRCRQFGTGLLTERDVLQAVESAILEAGSASADEDYNMGRIIAGLEPFSQAIQTAFDSDRRFAALNQADSSLNDSHVAETDAINRWAATVDDNPDILLQQSAPDFLLKEIGRLIQTYSGEADTVDLEEAAGDMSVDSLMAIEIHSWLLKRFHVDVPSVTLAKAKNVRGLTAHVIKALRTKYKLEEPAQA</sequence>
<dbReference type="SUPFAM" id="SSF51735">
    <property type="entry name" value="NAD(P)-binding Rossmann-fold domains"/>
    <property type="match status" value="1"/>
</dbReference>
<dbReference type="AlphaFoldDB" id="A0A9P5HJQ0"/>
<dbReference type="EMBL" id="JAANBB010000010">
    <property type="protein sequence ID" value="KAF7556647.1"/>
    <property type="molecule type" value="Genomic_DNA"/>
</dbReference>
<dbReference type="Gene3D" id="1.10.1200.10">
    <property type="entry name" value="ACP-like"/>
    <property type="match status" value="1"/>
</dbReference>
<dbReference type="InterPro" id="IPR036736">
    <property type="entry name" value="ACP-like_sf"/>
</dbReference>
<keyword evidence="3" id="KW-0560">Oxidoreductase</keyword>
<dbReference type="InterPro" id="IPR050091">
    <property type="entry name" value="PKS_NRPS_Biosynth_Enz"/>
</dbReference>
<dbReference type="SUPFAM" id="SSF47336">
    <property type="entry name" value="ACP-like"/>
    <property type="match status" value="1"/>
</dbReference>
<comment type="caution">
    <text evidence="5">The sequence shown here is derived from an EMBL/GenBank/DDBJ whole genome shotgun (WGS) entry which is preliminary data.</text>
</comment>
<dbReference type="PROSITE" id="PS50075">
    <property type="entry name" value="CARRIER"/>
    <property type="match status" value="1"/>
</dbReference>
<dbReference type="InterPro" id="IPR009081">
    <property type="entry name" value="PP-bd_ACP"/>
</dbReference>
<dbReference type="GO" id="GO:0044550">
    <property type="term" value="P:secondary metabolite biosynthetic process"/>
    <property type="evidence" value="ECO:0007669"/>
    <property type="project" value="TreeGrafter"/>
</dbReference>
<protein>
    <recommendedName>
        <fullName evidence="4">Carrier domain-containing protein</fullName>
    </recommendedName>
</protein>
<dbReference type="Pfam" id="PF08659">
    <property type="entry name" value="KR"/>
    <property type="match status" value="1"/>
</dbReference>
<keyword evidence="1" id="KW-0596">Phosphopantetheine</keyword>
<dbReference type="PANTHER" id="PTHR43775:SF37">
    <property type="entry name" value="SI:DKEY-61P9.11"/>
    <property type="match status" value="1"/>
</dbReference>
<accession>A0A9P5HJQ0</accession>
<evidence type="ECO:0000313" key="5">
    <source>
        <dbReference type="EMBL" id="KAF7556647.1"/>
    </source>
</evidence>
<evidence type="ECO:0000313" key="6">
    <source>
        <dbReference type="Proteomes" id="UP000722485"/>
    </source>
</evidence>
<evidence type="ECO:0000259" key="4">
    <source>
        <dbReference type="PROSITE" id="PS50075"/>
    </source>
</evidence>
<feature type="domain" description="Carrier" evidence="4">
    <location>
        <begin position="203"/>
        <end position="279"/>
    </location>
</feature>